<evidence type="ECO:0000256" key="1">
    <source>
        <dbReference type="SAM" id="MobiDB-lite"/>
    </source>
</evidence>
<dbReference type="EMBL" id="QGLF01000001">
    <property type="protein sequence ID" value="PWR23771.1"/>
    <property type="molecule type" value="Genomic_DNA"/>
</dbReference>
<protein>
    <submittedName>
        <fullName evidence="3">Uncharacterized protein</fullName>
    </submittedName>
</protein>
<evidence type="ECO:0000313" key="4">
    <source>
        <dbReference type="Proteomes" id="UP000246077"/>
    </source>
</evidence>
<name>A0A317EAQ7_9PROT</name>
<evidence type="ECO:0000313" key="3">
    <source>
        <dbReference type="EMBL" id="PWR23771.1"/>
    </source>
</evidence>
<evidence type="ECO:0000256" key="2">
    <source>
        <dbReference type="SAM" id="Phobius"/>
    </source>
</evidence>
<keyword evidence="2" id="KW-0812">Transmembrane</keyword>
<feature type="region of interest" description="Disordered" evidence="1">
    <location>
        <begin position="77"/>
        <end position="97"/>
    </location>
</feature>
<keyword evidence="2" id="KW-0472">Membrane</keyword>
<dbReference type="Proteomes" id="UP000246077">
    <property type="component" value="Unassembled WGS sequence"/>
</dbReference>
<feature type="transmembrane region" description="Helical" evidence="2">
    <location>
        <begin position="29"/>
        <end position="57"/>
    </location>
</feature>
<dbReference type="AlphaFoldDB" id="A0A317EAQ7"/>
<keyword evidence="4" id="KW-1185">Reference proteome</keyword>
<keyword evidence="2" id="KW-1133">Transmembrane helix</keyword>
<accession>A0A317EAQ7</accession>
<sequence>MKAGILAILLFIGAQLTWGSILASLVIAAIPAAFIATGIVPAIGYTLGGIALVVTILGAALPATTPLGAAIKTGSFGGISDSMGEASKDLIPSSGNH</sequence>
<reference evidence="4" key="1">
    <citation type="submission" date="2018-05" db="EMBL/GenBank/DDBJ databases">
        <title>Zavarzinia sp. HR-AS.</title>
        <authorList>
            <person name="Lee Y."/>
            <person name="Jeon C.O."/>
        </authorList>
    </citation>
    <scope>NUCLEOTIDE SEQUENCE [LARGE SCALE GENOMIC DNA]</scope>
    <source>
        <strain evidence="4">DSM 1231</strain>
    </source>
</reference>
<proteinExistence type="predicted"/>
<gene>
    <name evidence="3" type="ORF">DKG75_04200</name>
</gene>
<comment type="caution">
    <text evidence="3">The sequence shown here is derived from an EMBL/GenBank/DDBJ whole genome shotgun (WGS) entry which is preliminary data.</text>
</comment>
<organism evidence="3 4">
    <name type="scientific">Zavarzinia compransoris</name>
    <dbReference type="NCBI Taxonomy" id="1264899"/>
    <lineage>
        <taxon>Bacteria</taxon>
        <taxon>Pseudomonadati</taxon>
        <taxon>Pseudomonadota</taxon>
        <taxon>Alphaproteobacteria</taxon>
        <taxon>Rhodospirillales</taxon>
        <taxon>Zavarziniaceae</taxon>
        <taxon>Zavarzinia</taxon>
    </lineage>
</organism>